<keyword evidence="3" id="KW-1185">Reference proteome</keyword>
<evidence type="ECO:0000313" key="2">
    <source>
        <dbReference type="EMBL" id="OAE20373.1"/>
    </source>
</evidence>
<evidence type="ECO:0000256" key="1">
    <source>
        <dbReference type="SAM" id="MobiDB-lite"/>
    </source>
</evidence>
<feature type="compositionally biased region" description="Basic and acidic residues" evidence="1">
    <location>
        <begin position="188"/>
        <end position="204"/>
    </location>
</feature>
<dbReference type="EMBL" id="LVLJ01003624">
    <property type="protein sequence ID" value="OAE20373.1"/>
    <property type="molecule type" value="Genomic_DNA"/>
</dbReference>
<gene>
    <name evidence="2" type="ORF">AXG93_1992s1040</name>
</gene>
<feature type="region of interest" description="Disordered" evidence="1">
    <location>
        <begin position="174"/>
        <end position="204"/>
    </location>
</feature>
<proteinExistence type="predicted"/>
<protein>
    <submittedName>
        <fullName evidence="2">Uncharacterized protein</fullName>
    </submittedName>
</protein>
<reference evidence="2" key="1">
    <citation type="submission" date="2016-03" db="EMBL/GenBank/DDBJ databases">
        <title>Mechanisms controlling the formation of the plant cell surface in tip-growing cells are functionally conserved among land plants.</title>
        <authorList>
            <person name="Honkanen S."/>
            <person name="Jones V.A."/>
            <person name="Morieri G."/>
            <person name="Champion C."/>
            <person name="Hetherington A.J."/>
            <person name="Kelly S."/>
            <person name="Saint-Marcoux D."/>
            <person name="Proust H."/>
            <person name="Prescott H."/>
            <person name="Dolan L."/>
        </authorList>
    </citation>
    <scope>NUCLEOTIDE SEQUENCE [LARGE SCALE GENOMIC DNA]</scope>
    <source>
        <tissue evidence="2">Whole gametophyte</tissue>
    </source>
</reference>
<name>A0A176VIY2_MARPO</name>
<evidence type="ECO:0000313" key="3">
    <source>
        <dbReference type="Proteomes" id="UP000077202"/>
    </source>
</evidence>
<accession>A0A176VIY2</accession>
<comment type="caution">
    <text evidence="2">The sequence shown here is derived from an EMBL/GenBank/DDBJ whole genome shotgun (WGS) entry which is preliminary data.</text>
</comment>
<organism evidence="2 3">
    <name type="scientific">Marchantia polymorpha subsp. ruderalis</name>
    <dbReference type="NCBI Taxonomy" id="1480154"/>
    <lineage>
        <taxon>Eukaryota</taxon>
        <taxon>Viridiplantae</taxon>
        <taxon>Streptophyta</taxon>
        <taxon>Embryophyta</taxon>
        <taxon>Marchantiophyta</taxon>
        <taxon>Marchantiopsida</taxon>
        <taxon>Marchantiidae</taxon>
        <taxon>Marchantiales</taxon>
        <taxon>Marchantiaceae</taxon>
        <taxon>Marchantia</taxon>
    </lineage>
</organism>
<sequence>MDMDVDGARLHRARARSKKRANWRMVTAEVLDSSVEKTVTPIVNTSKVAASETRSARGGETPQLKMNEDLEKKSTLSEEILEQAGTQRIASRFSLVELELHIGEYLQGDRGQESERWIGLLTKEEEKRFLEEREVLAVESNEGSEEEDNSRPRILPQTTVRGPVQIVAEVDGTVGDVTEIQEPPPLEEEVRSKVATKTSEEGPKTLEITFPEFLQDSVVPLLK</sequence>
<dbReference type="AlphaFoldDB" id="A0A176VIY2"/>
<feature type="region of interest" description="Disordered" evidence="1">
    <location>
        <begin position="137"/>
        <end position="157"/>
    </location>
</feature>
<dbReference type="Proteomes" id="UP000077202">
    <property type="component" value="Unassembled WGS sequence"/>
</dbReference>